<reference evidence="2 3" key="1">
    <citation type="journal article" date="2019" name="Int. J. Syst. Evol. Microbiol.">
        <title>The Global Catalogue of Microorganisms (GCM) 10K type strain sequencing project: providing services to taxonomists for standard genome sequencing and annotation.</title>
        <authorList>
            <consortium name="The Broad Institute Genomics Platform"/>
            <consortium name="The Broad Institute Genome Sequencing Center for Infectious Disease"/>
            <person name="Wu L."/>
            <person name="Ma J."/>
        </authorList>
    </citation>
    <scope>NUCLEOTIDE SEQUENCE [LARGE SCALE GENOMIC DNA]</scope>
    <source>
        <strain evidence="2 3">JCM 6833</strain>
    </source>
</reference>
<evidence type="ECO:0000256" key="1">
    <source>
        <dbReference type="SAM" id="MobiDB-lite"/>
    </source>
</evidence>
<evidence type="ECO:0000313" key="2">
    <source>
        <dbReference type="EMBL" id="GAA2585810.1"/>
    </source>
</evidence>
<accession>A0ABN3PK80</accession>
<organism evidence="2 3">
    <name type="scientific">Actinomadura fulvescens</name>
    <dbReference type="NCBI Taxonomy" id="46160"/>
    <lineage>
        <taxon>Bacteria</taxon>
        <taxon>Bacillati</taxon>
        <taxon>Actinomycetota</taxon>
        <taxon>Actinomycetes</taxon>
        <taxon>Streptosporangiales</taxon>
        <taxon>Thermomonosporaceae</taxon>
        <taxon>Actinomadura</taxon>
    </lineage>
</organism>
<proteinExistence type="predicted"/>
<dbReference type="EMBL" id="BAAATD010000002">
    <property type="protein sequence ID" value="GAA2585810.1"/>
    <property type="molecule type" value="Genomic_DNA"/>
</dbReference>
<protein>
    <submittedName>
        <fullName evidence="2">Uncharacterized protein</fullName>
    </submittedName>
</protein>
<keyword evidence="3" id="KW-1185">Reference proteome</keyword>
<evidence type="ECO:0000313" key="3">
    <source>
        <dbReference type="Proteomes" id="UP001501509"/>
    </source>
</evidence>
<dbReference type="Proteomes" id="UP001501509">
    <property type="component" value="Unassembled WGS sequence"/>
</dbReference>
<feature type="region of interest" description="Disordered" evidence="1">
    <location>
        <begin position="57"/>
        <end position="83"/>
    </location>
</feature>
<name>A0ABN3PK80_9ACTN</name>
<comment type="caution">
    <text evidence="2">The sequence shown here is derived from an EMBL/GenBank/DDBJ whole genome shotgun (WGS) entry which is preliminary data.</text>
</comment>
<sequence length="83" mass="8407">MGLAGAGFAEHRDEVSAGARLGGQVAQCVEFPCPHHRDGCGVVDSVQVGIHFSTGPQAFVPDKRDRDAKALGPDGIVGPGGVA</sequence>
<gene>
    <name evidence="2" type="ORF">GCM10010411_18150</name>
</gene>